<sequence length="93" mass="10822">MHEQEKLEIQKAEYIEKMKNKIAMLHKEAEEKRAMIEAKRGEELIKAEELAAKHRATGTIPTASPSPHLHLVRQPICFRMNFVDTPLLHFLSY</sequence>
<dbReference type="Pfam" id="PF03763">
    <property type="entry name" value="Remorin_C"/>
    <property type="match status" value="1"/>
</dbReference>
<evidence type="ECO:0000256" key="1">
    <source>
        <dbReference type="ARBA" id="ARBA00005711"/>
    </source>
</evidence>
<evidence type="ECO:0000313" key="3">
    <source>
        <dbReference type="EMBL" id="VFQ76415.1"/>
    </source>
</evidence>
<name>A0A484LIZ6_9ASTE</name>
<comment type="similarity">
    <text evidence="1">Belongs to the remorin family.</text>
</comment>
<gene>
    <name evidence="3" type="ORF">CCAM_LOCUS18191</name>
</gene>
<feature type="domain" description="Remorin C-terminal" evidence="2">
    <location>
        <begin position="3"/>
        <end position="62"/>
    </location>
</feature>
<reference evidence="3 4" key="1">
    <citation type="submission" date="2018-04" db="EMBL/GenBank/DDBJ databases">
        <authorList>
            <person name="Vogel A."/>
        </authorList>
    </citation>
    <scope>NUCLEOTIDE SEQUENCE [LARGE SCALE GENOMIC DNA]</scope>
</reference>
<dbReference type="InterPro" id="IPR005516">
    <property type="entry name" value="Remorin_C"/>
</dbReference>
<dbReference type="EMBL" id="OOIL02001545">
    <property type="protein sequence ID" value="VFQ76415.1"/>
    <property type="molecule type" value="Genomic_DNA"/>
</dbReference>
<dbReference type="PANTHER" id="PTHR31775:SF5">
    <property type="entry name" value="REMORIN 1.4"/>
    <property type="match status" value="1"/>
</dbReference>
<accession>A0A484LIZ6</accession>
<dbReference type="PANTHER" id="PTHR31775">
    <property type="entry name" value="OS02G0117200 PROTEIN"/>
    <property type="match status" value="1"/>
</dbReference>
<dbReference type="OrthoDB" id="684343at2759"/>
<keyword evidence="4" id="KW-1185">Reference proteome</keyword>
<dbReference type="Proteomes" id="UP000595140">
    <property type="component" value="Unassembled WGS sequence"/>
</dbReference>
<organism evidence="3 4">
    <name type="scientific">Cuscuta campestris</name>
    <dbReference type="NCBI Taxonomy" id="132261"/>
    <lineage>
        <taxon>Eukaryota</taxon>
        <taxon>Viridiplantae</taxon>
        <taxon>Streptophyta</taxon>
        <taxon>Embryophyta</taxon>
        <taxon>Tracheophyta</taxon>
        <taxon>Spermatophyta</taxon>
        <taxon>Magnoliopsida</taxon>
        <taxon>eudicotyledons</taxon>
        <taxon>Gunneridae</taxon>
        <taxon>Pentapetalae</taxon>
        <taxon>asterids</taxon>
        <taxon>lamiids</taxon>
        <taxon>Solanales</taxon>
        <taxon>Convolvulaceae</taxon>
        <taxon>Cuscuteae</taxon>
        <taxon>Cuscuta</taxon>
        <taxon>Cuscuta subgen. Grammica</taxon>
        <taxon>Cuscuta sect. Cleistogrammica</taxon>
    </lineage>
</organism>
<dbReference type="AlphaFoldDB" id="A0A484LIZ6"/>
<evidence type="ECO:0000259" key="2">
    <source>
        <dbReference type="Pfam" id="PF03763"/>
    </source>
</evidence>
<protein>
    <recommendedName>
        <fullName evidence="2">Remorin C-terminal domain-containing protein</fullName>
    </recommendedName>
</protein>
<proteinExistence type="inferred from homology"/>
<evidence type="ECO:0000313" key="4">
    <source>
        <dbReference type="Proteomes" id="UP000595140"/>
    </source>
</evidence>